<dbReference type="EMBL" id="GBRH01282983">
    <property type="protein sequence ID" value="JAD14912.1"/>
    <property type="molecule type" value="Transcribed_RNA"/>
</dbReference>
<name>A0A0A8XT54_ARUDO</name>
<reference evidence="1" key="1">
    <citation type="submission" date="2014-09" db="EMBL/GenBank/DDBJ databases">
        <authorList>
            <person name="Magalhaes I.L.F."/>
            <person name="Oliveira U."/>
            <person name="Santos F.R."/>
            <person name="Vidigal T.H.D.A."/>
            <person name="Brescovit A.D."/>
            <person name="Santos A.J."/>
        </authorList>
    </citation>
    <scope>NUCLEOTIDE SEQUENCE</scope>
    <source>
        <tissue evidence="1">Shoot tissue taken approximately 20 cm above the soil surface</tissue>
    </source>
</reference>
<accession>A0A0A8XT54</accession>
<organism evidence="1">
    <name type="scientific">Arundo donax</name>
    <name type="common">Giant reed</name>
    <name type="synonym">Donax arundinaceus</name>
    <dbReference type="NCBI Taxonomy" id="35708"/>
    <lineage>
        <taxon>Eukaryota</taxon>
        <taxon>Viridiplantae</taxon>
        <taxon>Streptophyta</taxon>
        <taxon>Embryophyta</taxon>
        <taxon>Tracheophyta</taxon>
        <taxon>Spermatophyta</taxon>
        <taxon>Magnoliopsida</taxon>
        <taxon>Liliopsida</taxon>
        <taxon>Poales</taxon>
        <taxon>Poaceae</taxon>
        <taxon>PACMAD clade</taxon>
        <taxon>Arundinoideae</taxon>
        <taxon>Arundineae</taxon>
        <taxon>Arundo</taxon>
    </lineage>
</organism>
<evidence type="ECO:0000313" key="1">
    <source>
        <dbReference type="EMBL" id="JAD14912.1"/>
    </source>
</evidence>
<protein>
    <submittedName>
        <fullName evidence="1">Uncharacterized protein</fullName>
    </submittedName>
</protein>
<dbReference type="AlphaFoldDB" id="A0A0A8XT54"/>
<reference evidence="1" key="2">
    <citation type="journal article" date="2015" name="Data Brief">
        <title>Shoot transcriptome of the giant reed, Arundo donax.</title>
        <authorList>
            <person name="Barrero R.A."/>
            <person name="Guerrero F.D."/>
            <person name="Moolhuijzen P."/>
            <person name="Goolsby J.A."/>
            <person name="Tidwell J."/>
            <person name="Bellgard S.E."/>
            <person name="Bellgard M.I."/>
        </authorList>
    </citation>
    <scope>NUCLEOTIDE SEQUENCE</scope>
    <source>
        <tissue evidence="1">Shoot tissue taken approximately 20 cm above the soil surface</tissue>
    </source>
</reference>
<sequence>MQVVLSPSCAALIAAT</sequence>
<proteinExistence type="predicted"/>